<keyword evidence="3" id="KW-1185">Reference proteome</keyword>
<dbReference type="EMBL" id="JBHRTB010000010">
    <property type="protein sequence ID" value="MFC3144728.1"/>
    <property type="molecule type" value="Genomic_DNA"/>
</dbReference>
<dbReference type="Proteomes" id="UP001595632">
    <property type="component" value="Unassembled WGS sequence"/>
</dbReference>
<organism evidence="2 3">
    <name type="scientific">Psychromarinibacter halotolerans</name>
    <dbReference type="NCBI Taxonomy" id="1775175"/>
    <lineage>
        <taxon>Bacteria</taxon>
        <taxon>Pseudomonadati</taxon>
        <taxon>Pseudomonadota</taxon>
        <taxon>Alphaproteobacteria</taxon>
        <taxon>Rhodobacterales</taxon>
        <taxon>Paracoccaceae</taxon>
        <taxon>Psychromarinibacter</taxon>
    </lineage>
</organism>
<dbReference type="InterPro" id="IPR012495">
    <property type="entry name" value="TadE-like_dom"/>
</dbReference>
<evidence type="ECO:0000313" key="3">
    <source>
        <dbReference type="Proteomes" id="UP001595632"/>
    </source>
</evidence>
<comment type="caution">
    <text evidence="2">The sequence shown here is derived from an EMBL/GenBank/DDBJ whole genome shotgun (WGS) entry which is preliminary data.</text>
</comment>
<evidence type="ECO:0000313" key="2">
    <source>
        <dbReference type="EMBL" id="MFC3144728.1"/>
    </source>
</evidence>
<dbReference type="Pfam" id="PF07811">
    <property type="entry name" value="TadE"/>
    <property type="match status" value="1"/>
</dbReference>
<evidence type="ECO:0000259" key="1">
    <source>
        <dbReference type="Pfam" id="PF07811"/>
    </source>
</evidence>
<sequence>MTIEFLILFPLFIAILVATFEVGMVNARHALLERGVDLAVRDLRLGRDPTPTYEELRWAICQYSGVIGDCDASLFVELERVSTADFDFRTGLIACTDQSEEIDLVEGFNPGTLNDLMVITVCGKFPVMRPLSFIGRYLPKLGDDLHYRLVAMSAFVNEP</sequence>
<protein>
    <submittedName>
        <fullName evidence="2">TadE/TadG family type IV pilus assembly protein</fullName>
    </submittedName>
</protein>
<feature type="domain" description="TadE-like" evidence="1">
    <location>
        <begin position="2"/>
        <end position="40"/>
    </location>
</feature>
<accession>A0ABV7GWQ8</accession>
<dbReference type="RefSeq" id="WP_275634889.1">
    <property type="nucleotide sequence ID" value="NZ_JARGYD010000013.1"/>
</dbReference>
<gene>
    <name evidence="2" type="ORF">ACFOGP_18540</name>
</gene>
<reference evidence="3" key="1">
    <citation type="journal article" date="2019" name="Int. J. Syst. Evol. Microbiol.">
        <title>The Global Catalogue of Microorganisms (GCM) 10K type strain sequencing project: providing services to taxonomists for standard genome sequencing and annotation.</title>
        <authorList>
            <consortium name="The Broad Institute Genomics Platform"/>
            <consortium name="The Broad Institute Genome Sequencing Center for Infectious Disease"/>
            <person name="Wu L."/>
            <person name="Ma J."/>
        </authorList>
    </citation>
    <scope>NUCLEOTIDE SEQUENCE [LARGE SCALE GENOMIC DNA]</scope>
    <source>
        <strain evidence="3">KCTC 52366</strain>
    </source>
</reference>
<name>A0ABV7GWQ8_9RHOB</name>
<proteinExistence type="predicted"/>